<dbReference type="AlphaFoldDB" id="A0A2M9Z6X2"/>
<dbReference type="EMBL" id="NPDT01000011">
    <property type="protein sequence ID" value="PJZ64183.1"/>
    <property type="molecule type" value="Genomic_DNA"/>
</dbReference>
<evidence type="ECO:0000313" key="1">
    <source>
        <dbReference type="EMBL" id="PJZ64183.1"/>
    </source>
</evidence>
<name>A0A2M9Z6X2_9LEPT</name>
<gene>
    <name evidence="1" type="ORF">CH371_18865</name>
</gene>
<proteinExistence type="predicted"/>
<accession>A0A2M9Z6X2</accession>
<protein>
    <submittedName>
        <fullName evidence="1">Uncharacterized protein</fullName>
    </submittedName>
</protein>
<dbReference type="Proteomes" id="UP000231912">
    <property type="component" value="Unassembled WGS sequence"/>
</dbReference>
<comment type="caution">
    <text evidence="1">The sequence shown here is derived from an EMBL/GenBank/DDBJ whole genome shotgun (WGS) entry which is preliminary data.</text>
</comment>
<evidence type="ECO:0000313" key="2">
    <source>
        <dbReference type="Proteomes" id="UP000231912"/>
    </source>
</evidence>
<sequence length="91" mass="10301">MRLKGRVLILQDFLFCQKCTFFLDSILLYCDRVAVFIDTIFLSGKSLGIHARNRLGPVPSSEAYRGASIFLDRLVPPGSVLRKTIQIQRVT</sequence>
<organism evidence="1 2">
    <name type="scientific">Leptospira wolffii</name>
    <dbReference type="NCBI Taxonomy" id="409998"/>
    <lineage>
        <taxon>Bacteria</taxon>
        <taxon>Pseudomonadati</taxon>
        <taxon>Spirochaetota</taxon>
        <taxon>Spirochaetia</taxon>
        <taxon>Leptospirales</taxon>
        <taxon>Leptospiraceae</taxon>
        <taxon>Leptospira</taxon>
    </lineage>
</organism>
<reference evidence="1 2" key="1">
    <citation type="submission" date="2017-07" db="EMBL/GenBank/DDBJ databases">
        <title>Leptospira spp. isolated from tropical soils.</title>
        <authorList>
            <person name="Thibeaux R."/>
            <person name="Iraola G."/>
            <person name="Ferres I."/>
            <person name="Bierque E."/>
            <person name="Girault D."/>
            <person name="Soupe-Gilbert M.-E."/>
            <person name="Picardeau M."/>
            <person name="Goarant C."/>
        </authorList>
    </citation>
    <scope>NUCLEOTIDE SEQUENCE [LARGE SCALE GENOMIC DNA]</scope>
    <source>
        <strain evidence="1 2">FH2-C-A2</strain>
    </source>
</reference>